<evidence type="ECO:0000256" key="4">
    <source>
        <dbReference type="ARBA" id="ARBA00022741"/>
    </source>
</evidence>
<dbReference type="PROSITE" id="PS50109">
    <property type="entry name" value="HIS_KIN"/>
    <property type="match status" value="1"/>
</dbReference>
<dbReference type="InterPro" id="IPR050980">
    <property type="entry name" value="2C_sensor_his_kinase"/>
</dbReference>
<dbReference type="RefSeq" id="WP_267645493.1">
    <property type="nucleotide sequence ID" value="NZ_JANHGR010000001.1"/>
</dbReference>
<evidence type="ECO:0000256" key="7">
    <source>
        <dbReference type="SAM" id="Coils"/>
    </source>
</evidence>
<dbReference type="CDD" id="cd00130">
    <property type="entry name" value="PAS"/>
    <property type="match status" value="1"/>
</dbReference>
<feature type="domain" description="PAS" evidence="9">
    <location>
        <begin position="12"/>
        <end position="58"/>
    </location>
</feature>
<evidence type="ECO:0000256" key="1">
    <source>
        <dbReference type="ARBA" id="ARBA00000085"/>
    </source>
</evidence>
<dbReference type="NCBIfam" id="TIGR00229">
    <property type="entry name" value="sensory_box"/>
    <property type="match status" value="1"/>
</dbReference>
<proteinExistence type="predicted"/>
<dbReference type="SUPFAM" id="SSF55874">
    <property type="entry name" value="ATPase domain of HSP90 chaperone/DNA topoisomerase II/histidine kinase"/>
    <property type="match status" value="1"/>
</dbReference>
<dbReference type="EMBL" id="JBHUCZ010000001">
    <property type="protein sequence ID" value="MFD1566223.1"/>
    <property type="molecule type" value="Genomic_DNA"/>
</dbReference>
<dbReference type="Pfam" id="PF13426">
    <property type="entry name" value="PAS_9"/>
    <property type="match status" value="1"/>
</dbReference>
<dbReference type="SMART" id="SM00387">
    <property type="entry name" value="HATPase_c"/>
    <property type="match status" value="1"/>
</dbReference>
<dbReference type="SUPFAM" id="SSF55785">
    <property type="entry name" value="PYP-like sensor domain (PAS domain)"/>
    <property type="match status" value="1"/>
</dbReference>
<dbReference type="PRINTS" id="PR00344">
    <property type="entry name" value="BCTRLSENSOR"/>
</dbReference>
<comment type="caution">
    <text evidence="10">The sequence shown here is derived from an EMBL/GenBank/DDBJ whole genome shotgun (WGS) entry which is preliminary data.</text>
</comment>
<dbReference type="PROSITE" id="PS50112">
    <property type="entry name" value="PAS"/>
    <property type="match status" value="1"/>
</dbReference>
<organism evidence="10 11">
    <name type="scientific">Halolamina litorea</name>
    <dbReference type="NCBI Taxonomy" id="1515593"/>
    <lineage>
        <taxon>Archaea</taxon>
        <taxon>Methanobacteriati</taxon>
        <taxon>Methanobacteriota</taxon>
        <taxon>Stenosarchaea group</taxon>
        <taxon>Halobacteria</taxon>
        <taxon>Halobacteriales</taxon>
        <taxon>Haloferacaceae</taxon>
    </lineage>
</organism>
<feature type="coiled-coil region" evidence="7">
    <location>
        <begin position="139"/>
        <end position="196"/>
    </location>
</feature>
<comment type="catalytic activity">
    <reaction evidence="1">
        <text>ATP + protein L-histidine = ADP + protein N-phospho-L-histidine.</text>
        <dbReference type="EC" id="2.7.13.3"/>
    </reaction>
</comment>
<evidence type="ECO:0000256" key="6">
    <source>
        <dbReference type="ARBA" id="ARBA00022840"/>
    </source>
</evidence>
<accession>A0ABD6BM66</accession>
<dbReference type="InterPro" id="IPR004358">
    <property type="entry name" value="Sig_transdc_His_kin-like_C"/>
</dbReference>
<dbReference type="Gene3D" id="3.30.565.10">
    <property type="entry name" value="Histidine kinase-like ATPase, C-terminal domain"/>
    <property type="match status" value="1"/>
</dbReference>
<dbReference type="PANTHER" id="PTHR44936:SF10">
    <property type="entry name" value="SENSOR PROTEIN RSTB"/>
    <property type="match status" value="1"/>
</dbReference>
<gene>
    <name evidence="10" type="ORF">ACFSAU_01845</name>
</gene>
<feature type="domain" description="Histidine kinase" evidence="8">
    <location>
        <begin position="137"/>
        <end position="345"/>
    </location>
</feature>
<dbReference type="Gene3D" id="3.30.450.20">
    <property type="entry name" value="PAS domain"/>
    <property type="match status" value="1"/>
</dbReference>
<keyword evidence="4" id="KW-0547">Nucleotide-binding</keyword>
<name>A0ABD6BM66_9EURY</name>
<evidence type="ECO:0000259" key="8">
    <source>
        <dbReference type="PROSITE" id="PS50109"/>
    </source>
</evidence>
<keyword evidence="7" id="KW-0175">Coiled coil</keyword>
<dbReference type="AlphaFoldDB" id="A0ABD6BM66"/>
<dbReference type="PANTHER" id="PTHR44936">
    <property type="entry name" value="SENSOR PROTEIN CREC"/>
    <property type="match status" value="1"/>
</dbReference>
<sequence>MTDDTDDSPTLMPEMYRRAFKHTATPALITDESLAIREVNDSGLAFVGYDFEELEGRSPAAISADDSIYGEIVEHLQRGESWQGTFKLLTADGDVVFGQGSTSAIEFDGTVHGYVAVFTDTTKERRYRDASEVLGRLLRHDLRNELNLLYGHIQRAENRIDDPDARESLQRAKDGLADLSQKSDRARDLREGLERSWDAETEPIRLDLLLQDCIVAIDDEHREAEFHYDRFPEVRVAADDLLSIVVEAVLDNAIDHNDASTPRVTVEVKDGEETVTLRVSDNGPGVPQGQADLIFGREEVDPLHHGTGISLFFADTVVSSYGGEIWCANPGADDGATFCVSLPRA</sequence>
<dbReference type="EC" id="2.7.13.3" evidence="2"/>
<keyword evidence="3" id="KW-0808">Transferase</keyword>
<dbReference type="InterPro" id="IPR005467">
    <property type="entry name" value="His_kinase_dom"/>
</dbReference>
<evidence type="ECO:0000259" key="9">
    <source>
        <dbReference type="PROSITE" id="PS50112"/>
    </source>
</evidence>
<dbReference type="Proteomes" id="UP001597139">
    <property type="component" value="Unassembled WGS sequence"/>
</dbReference>
<evidence type="ECO:0000256" key="3">
    <source>
        <dbReference type="ARBA" id="ARBA00022679"/>
    </source>
</evidence>
<keyword evidence="6 10" id="KW-0067">ATP-binding</keyword>
<reference evidence="10 11" key="1">
    <citation type="journal article" date="2019" name="Int. J. Syst. Evol. Microbiol.">
        <title>The Global Catalogue of Microorganisms (GCM) 10K type strain sequencing project: providing services to taxonomists for standard genome sequencing and annotation.</title>
        <authorList>
            <consortium name="The Broad Institute Genomics Platform"/>
            <consortium name="The Broad Institute Genome Sequencing Center for Infectious Disease"/>
            <person name="Wu L."/>
            <person name="Ma J."/>
        </authorList>
    </citation>
    <scope>NUCLEOTIDE SEQUENCE [LARGE SCALE GENOMIC DNA]</scope>
    <source>
        <strain evidence="10 11">CGMCC 1.12859</strain>
    </source>
</reference>
<evidence type="ECO:0000313" key="10">
    <source>
        <dbReference type="EMBL" id="MFD1566223.1"/>
    </source>
</evidence>
<dbReference type="Pfam" id="PF02518">
    <property type="entry name" value="HATPase_c"/>
    <property type="match status" value="1"/>
</dbReference>
<keyword evidence="5" id="KW-0418">Kinase</keyword>
<dbReference type="SMART" id="SM00091">
    <property type="entry name" value="PAS"/>
    <property type="match status" value="1"/>
</dbReference>
<dbReference type="InterPro" id="IPR000014">
    <property type="entry name" value="PAS"/>
</dbReference>
<dbReference type="GO" id="GO:0004673">
    <property type="term" value="F:protein histidine kinase activity"/>
    <property type="evidence" value="ECO:0007669"/>
    <property type="project" value="UniProtKB-EC"/>
</dbReference>
<keyword evidence="11" id="KW-1185">Reference proteome</keyword>
<protein>
    <recommendedName>
        <fullName evidence="2">histidine kinase</fullName>
        <ecNumber evidence="2">2.7.13.3</ecNumber>
    </recommendedName>
</protein>
<evidence type="ECO:0000256" key="2">
    <source>
        <dbReference type="ARBA" id="ARBA00012438"/>
    </source>
</evidence>
<dbReference type="InterPro" id="IPR036890">
    <property type="entry name" value="HATPase_C_sf"/>
</dbReference>
<dbReference type="GO" id="GO:0005524">
    <property type="term" value="F:ATP binding"/>
    <property type="evidence" value="ECO:0007669"/>
    <property type="project" value="UniProtKB-KW"/>
</dbReference>
<evidence type="ECO:0000313" key="11">
    <source>
        <dbReference type="Proteomes" id="UP001597139"/>
    </source>
</evidence>
<evidence type="ECO:0000256" key="5">
    <source>
        <dbReference type="ARBA" id="ARBA00022777"/>
    </source>
</evidence>
<dbReference type="InterPro" id="IPR035965">
    <property type="entry name" value="PAS-like_dom_sf"/>
</dbReference>
<dbReference type="InterPro" id="IPR003594">
    <property type="entry name" value="HATPase_dom"/>
</dbReference>